<dbReference type="InterPro" id="IPR027275">
    <property type="entry name" value="PRC-brl_dom"/>
</dbReference>
<feature type="domain" description="PRC-barrel" evidence="2">
    <location>
        <begin position="32"/>
        <end position="102"/>
    </location>
</feature>
<reference evidence="4" key="1">
    <citation type="submission" date="2017-09" db="EMBL/GenBank/DDBJ databases">
        <title>Depth-based differentiation of microbial function through sediment-hosted aquifers and enrichment of novel symbionts in the deep terrestrial subsurface.</title>
        <authorList>
            <person name="Probst A.J."/>
            <person name="Ladd B."/>
            <person name="Jarett J.K."/>
            <person name="Geller-Mcgrath D.E."/>
            <person name="Sieber C.M.K."/>
            <person name="Emerson J.B."/>
            <person name="Anantharaman K."/>
            <person name="Thomas B.C."/>
            <person name="Malmstrom R."/>
            <person name="Stieglmeier M."/>
            <person name="Klingl A."/>
            <person name="Woyke T."/>
            <person name="Ryan C.M."/>
            <person name="Banfield J.F."/>
        </authorList>
    </citation>
    <scope>NUCLEOTIDE SEQUENCE [LARGE SCALE GENOMIC DNA]</scope>
</reference>
<keyword evidence="1" id="KW-1133">Transmembrane helix</keyword>
<gene>
    <name evidence="3" type="ORF">COT27_00295</name>
</gene>
<keyword evidence="1" id="KW-0472">Membrane</keyword>
<sequence length="130" mass="14916">MLNSKRSKIFEFIIFNCCDTFIFLIKFFIMLMHDTKLKNLPVYTGSGKEIGYIENIVIETESQSILNYIIKPATFLRGLTKGSLIINRGQIIDITAKKIIVQDNFPNTASFARVNKILDKEKLIALTKEH</sequence>
<dbReference type="AlphaFoldDB" id="A0A2M6XTR8"/>
<evidence type="ECO:0000313" key="3">
    <source>
        <dbReference type="EMBL" id="PIU10969.1"/>
    </source>
</evidence>
<comment type="caution">
    <text evidence="3">The sequence shown here is derived from an EMBL/GenBank/DDBJ whole genome shotgun (WGS) entry which is preliminary data.</text>
</comment>
<name>A0A2M6XTR8_9BACT</name>
<proteinExistence type="predicted"/>
<evidence type="ECO:0000313" key="4">
    <source>
        <dbReference type="Proteomes" id="UP000230586"/>
    </source>
</evidence>
<dbReference type="EMBL" id="PEXX01000005">
    <property type="protein sequence ID" value="PIU10969.1"/>
    <property type="molecule type" value="Genomic_DNA"/>
</dbReference>
<dbReference type="InterPro" id="IPR011033">
    <property type="entry name" value="PRC_barrel-like_sf"/>
</dbReference>
<accession>A0A2M6XTR8</accession>
<dbReference type="Gene3D" id="2.30.30.240">
    <property type="entry name" value="PRC-barrel domain"/>
    <property type="match status" value="1"/>
</dbReference>
<organism evidence="3 4">
    <name type="scientific">Candidatus Kuenenbacteria bacterium CG08_land_8_20_14_0_20_37_23</name>
    <dbReference type="NCBI Taxonomy" id="1974617"/>
    <lineage>
        <taxon>Bacteria</taxon>
        <taxon>Candidatus Kueneniibacteriota</taxon>
    </lineage>
</organism>
<protein>
    <recommendedName>
        <fullName evidence="2">PRC-barrel domain-containing protein</fullName>
    </recommendedName>
</protein>
<evidence type="ECO:0000256" key="1">
    <source>
        <dbReference type="SAM" id="Phobius"/>
    </source>
</evidence>
<dbReference type="Proteomes" id="UP000230586">
    <property type="component" value="Unassembled WGS sequence"/>
</dbReference>
<dbReference type="SUPFAM" id="SSF50346">
    <property type="entry name" value="PRC-barrel domain"/>
    <property type="match status" value="1"/>
</dbReference>
<evidence type="ECO:0000259" key="2">
    <source>
        <dbReference type="Pfam" id="PF05239"/>
    </source>
</evidence>
<dbReference type="Pfam" id="PF05239">
    <property type="entry name" value="PRC"/>
    <property type="match status" value="1"/>
</dbReference>
<keyword evidence="1" id="KW-0812">Transmembrane</keyword>
<feature type="transmembrane region" description="Helical" evidence="1">
    <location>
        <begin position="12"/>
        <end position="32"/>
    </location>
</feature>